<dbReference type="EnsemblPlants" id="EMT16035">
    <property type="protein sequence ID" value="EMT16035"/>
    <property type="gene ID" value="F775_42493"/>
</dbReference>
<protein>
    <submittedName>
        <fullName evidence="1">Uncharacterized protein</fullName>
    </submittedName>
</protein>
<reference evidence="1" key="1">
    <citation type="submission" date="2015-06" db="UniProtKB">
        <authorList>
            <consortium name="EnsemblPlants"/>
        </authorList>
    </citation>
    <scope>IDENTIFICATION</scope>
</reference>
<name>N1R3G6_AEGTA</name>
<organism evidence="1">
    <name type="scientific">Aegilops tauschii</name>
    <name type="common">Tausch's goatgrass</name>
    <name type="synonym">Aegilops squarrosa</name>
    <dbReference type="NCBI Taxonomy" id="37682"/>
    <lineage>
        <taxon>Eukaryota</taxon>
        <taxon>Viridiplantae</taxon>
        <taxon>Streptophyta</taxon>
        <taxon>Embryophyta</taxon>
        <taxon>Tracheophyta</taxon>
        <taxon>Spermatophyta</taxon>
        <taxon>Magnoliopsida</taxon>
        <taxon>Liliopsida</taxon>
        <taxon>Poales</taxon>
        <taxon>Poaceae</taxon>
        <taxon>BOP clade</taxon>
        <taxon>Pooideae</taxon>
        <taxon>Triticodae</taxon>
        <taxon>Triticeae</taxon>
        <taxon>Triticinae</taxon>
        <taxon>Aegilops</taxon>
    </lineage>
</organism>
<dbReference type="InterPro" id="IPR032710">
    <property type="entry name" value="NTF2-like_dom_sf"/>
</dbReference>
<dbReference type="InterPro" id="IPR009798">
    <property type="entry name" value="Wun1-like"/>
</dbReference>
<evidence type="ECO:0000313" key="1">
    <source>
        <dbReference type="EnsemblPlants" id="EMT16035"/>
    </source>
</evidence>
<accession>N1R3G6</accession>
<dbReference type="Pfam" id="PF07107">
    <property type="entry name" value="WI12"/>
    <property type="match status" value="1"/>
</dbReference>
<proteinExistence type="predicted"/>
<dbReference type="AlphaFoldDB" id="N1R3G6"/>
<dbReference type="SUPFAM" id="SSF54427">
    <property type="entry name" value="NTF2-like"/>
    <property type="match status" value="1"/>
</dbReference>
<sequence>MGKHTQSKSNREVVGDAMDGRWVVAEGWASEHDYWVHVWCLRDGVITSFRE</sequence>